<evidence type="ECO:0000256" key="1">
    <source>
        <dbReference type="SAM" id="MobiDB-lite"/>
    </source>
</evidence>
<sequence>MAKPLTFLAESDSPETNSATRPGRKCTIRGHGRRIGHARGSCVIRESYGFRHPEGINRKPYQTGCAGLPCASIGDGVFAATRLSLAMKV</sequence>
<name>A0A348FWW6_9HYPH</name>
<protein>
    <submittedName>
        <fullName evidence="2">Uncharacterized protein</fullName>
    </submittedName>
</protein>
<evidence type="ECO:0000313" key="3">
    <source>
        <dbReference type="Proteomes" id="UP000266934"/>
    </source>
</evidence>
<organism evidence="2 3">
    <name type="scientific">Blastochloris tepida</name>
    <dbReference type="NCBI Taxonomy" id="2233851"/>
    <lineage>
        <taxon>Bacteria</taxon>
        <taxon>Pseudomonadati</taxon>
        <taxon>Pseudomonadota</taxon>
        <taxon>Alphaproteobacteria</taxon>
        <taxon>Hyphomicrobiales</taxon>
        <taxon>Blastochloridaceae</taxon>
        <taxon>Blastochloris</taxon>
    </lineage>
</organism>
<dbReference type="AlphaFoldDB" id="A0A348FWW6"/>
<evidence type="ECO:0000313" key="2">
    <source>
        <dbReference type="EMBL" id="BBF91799.1"/>
    </source>
</evidence>
<reference evidence="2 3" key="1">
    <citation type="submission" date="2018-08" db="EMBL/GenBank/DDBJ databases">
        <title>Complete genome sequencing of Blastochloris tepida GI.</title>
        <authorList>
            <person name="Tsukatani Y."/>
            <person name="Mori H."/>
        </authorList>
    </citation>
    <scope>NUCLEOTIDE SEQUENCE [LARGE SCALE GENOMIC DNA]</scope>
    <source>
        <strain evidence="2 3">GI</strain>
    </source>
</reference>
<keyword evidence="3" id="KW-1185">Reference proteome</keyword>
<gene>
    <name evidence="2" type="ORF">BLTE_04840</name>
</gene>
<proteinExistence type="predicted"/>
<accession>A0A348FWW6</accession>
<dbReference type="EMBL" id="AP018907">
    <property type="protein sequence ID" value="BBF91799.1"/>
    <property type="molecule type" value="Genomic_DNA"/>
</dbReference>
<feature type="region of interest" description="Disordered" evidence="1">
    <location>
        <begin position="1"/>
        <end position="30"/>
    </location>
</feature>
<dbReference type="KEGG" id="blag:BLTE_04840"/>
<dbReference type="Proteomes" id="UP000266934">
    <property type="component" value="Chromosome"/>
</dbReference>